<evidence type="ECO:0000313" key="2">
    <source>
        <dbReference type="EMBL" id="CAG9767707.1"/>
    </source>
</evidence>
<evidence type="ECO:0000256" key="1">
    <source>
        <dbReference type="SAM" id="MobiDB-lite"/>
    </source>
</evidence>
<dbReference type="InterPro" id="IPR034754">
    <property type="entry name" value="GEMIN8"/>
</dbReference>
<dbReference type="PANTHER" id="PTHR16238">
    <property type="entry name" value="GEM-ASSOCIATED PROTEIN 8"/>
    <property type="match status" value="1"/>
</dbReference>
<gene>
    <name evidence="2" type="ORF">CEUTPL_LOCUS8266</name>
</gene>
<keyword evidence="3" id="KW-1185">Reference proteome</keyword>
<reference evidence="2" key="1">
    <citation type="submission" date="2022-01" db="EMBL/GenBank/DDBJ databases">
        <authorList>
            <person name="King R."/>
        </authorList>
    </citation>
    <scope>NUCLEOTIDE SEQUENCE</scope>
</reference>
<name>A0A9N9MNG9_9CUCU</name>
<dbReference type="OrthoDB" id="5989213at2759"/>
<dbReference type="Pfam" id="PF15348">
    <property type="entry name" value="GEMIN8"/>
    <property type="match status" value="1"/>
</dbReference>
<protein>
    <submittedName>
        <fullName evidence="2">Uncharacterized protein</fullName>
    </submittedName>
</protein>
<dbReference type="GO" id="GO:0000387">
    <property type="term" value="P:spliceosomal snRNP assembly"/>
    <property type="evidence" value="ECO:0007669"/>
    <property type="project" value="InterPro"/>
</dbReference>
<proteinExistence type="predicted"/>
<organism evidence="2 3">
    <name type="scientific">Ceutorhynchus assimilis</name>
    <name type="common">cabbage seed weevil</name>
    <dbReference type="NCBI Taxonomy" id="467358"/>
    <lineage>
        <taxon>Eukaryota</taxon>
        <taxon>Metazoa</taxon>
        <taxon>Ecdysozoa</taxon>
        <taxon>Arthropoda</taxon>
        <taxon>Hexapoda</taxon>
        <taxon>Insecta</taxon>
        <taxon>Pterygota</taxon>
        <taxon>Neoptera</taxon>
        <taxon>Endopterygota</taxon>
        <taxon>Coleoptera</taxon>
        <taxon>Polyphaga</taxon>
        <taxon>Cucujiformia</taxon>
        <taxon>Curculionidae</taxon>
        <taxon>Ceutorhynchinae</taxon>
        <taxon>Ceutorhynchus</taxon>
    </lineage>
</organism>
<evidence type="ECO:0000313" key="3">
    <source>
        <dbReference type="Proteomes" id="UP001152799"/>
    </source>
</evidence>
<dbReference type="AlphaFoldDB" id="A0A9N9MNG9"/>
<sequence>MEKFKKSHESTCSNKKTKLKKYSKNSRTINRRNRRKRSKKAYFKMLRKERYSRGTLELCNSLQEFSVVDTPICSLNELPQEVIQWHNKDQVAYWKSRAICLELENKMLKDHLRNVYAQQIEYYDQNKEWQEVPPENDGRTIANEHNSSSTSIESEKKADKVKVVPNVPPGKHRLREMEKIYGDRAAKVMGMETALELNYQKLLEDECPIYWPNMPLKL</sequence>
<feature type="region of interest" description="Disordered" evidence="1">
    <location>
        <begin position="133"/>
        <end position="160"/>
    </location>
</feature>
<feature type="compositionally biased region" description="Basic residues" evidence="1">
    <location>
        <begin position="15"/>
        <end position="36"/>
    </location>
</feature>
<feature type="region of interest" description="Disordered" evidence="1">
    <location>
        <begin position="1"/>
        <end position="36"/>
    </location>
</feature>
<dbReference type="GO" id="GO:0032797">
    <property type="term" value="C:SMN complex"/>
    <property type="evidence" value="ECO:0007669"/>
    <property type="project" value="InterPro"/>
</dbReference>
<dbReference type="Proteomes" id="UP001152799">
    <property type="component" value="Chromosome 4"/>
</dbReference>
<feature type="compositionally biased region" description="Polar residues" evidence="1">
    <location>
        <begin position="143"/>
        <end position="152"/>
    </location>
</feature>
<dbReference type="PANTHER" id="PTHR16238:SF7">
    <property type="entry name" value="GEM-ASSOCIATED PROTEIN 8"/>
    <property type="match status" value="1"/>
</dbReference>
<accession>A0A9N9MNG9</accession>
<dbReference type="EMBL" id="OU892280">
    <property type="protein sequence ID" value="CAG9767707.1"/>
    <property type="molecule type" value="Genomic_DNA"/>
</dbReference>